<dbReference type="PANTHER" id="PTHR37450">
    <property type="entry name" value="CIPC PROTEIN"/>
    <property type="match status" value="1"/>
</dbReference>
<dbReference type="Proteomes" id="UP001146351">
    <property type="component" value="Unassembled WGS sequence"/>
</dbReference>
<evidence type="ECO:0000313" key="2">
    <source>
        <dbReference type="EMBL" id="KAJ5183023.1"/>
    </source>
</evidence>
<dbReference type="InterPro" id="IPR022234">
    <property type="entry name" value="DUF3759"/>
</dbReference>
<dbReference type="OrthoDB" id="9895617at2759"/>
<comment type="caution">
    <text evidence="2">The sequence shown here is derived from an EMBL/GenBank/DDBJ whole genome shotgun (WGS) entry which is preliminary data.</text>
</comment>
<evidence type="ECO:0000256" key="1">
    <source>
        <dbReference type="SAM" id="MobiDB-lite"/>
    </source>
</evidence>
<accession>A0A9W9LYX7</accession>
<dbReference type="AlphaFoldDB" id="A0A9W9LYX7"/>
<dbReference type="EMBL" id="JAPQKO010000001">
    <property type="protein sequence ID" value="KAJ5183023.1"/>
    <property type="molecule type" value="Genomic_DNA"/>
</dbReference>
<protein>
    <submittedName>
        <fullName evidence="2">CipC-like antibiotic response protein</fullName>
    </submittedName>
</protein>
<feature type="region of interest" description="Disordered" evidence="1">
    <location>
        <begin position="106"/>
        <end position="129"/>
    </location>
</feature>
<organism evidence="2 3">
    <name type="scientific">Penicillium capsulatum</name>
    <dbReference type="NCBI Taxonomy" id="69766"/>
    <lineage>
        <taxon>Eukaryota</taxon>
        <taxon>Fungi</taxon>
        <taxon>Dikarya</taxon>
        <taxon>Ascomycota</taxon>
        <taxon>Pezizomycotina</taxon>
        <taxon>Eurotiomycetes</taxon>
        <taxon>Eurotiomycetidae</taxon>
        <taxon>Eurotiales</taxon>
        <taxon>Aspergillaceae</taxon>
        <taxon>Penicillium</taxon>
    </lineage>
</organism>
<dbReference type="Pfam" id="PF12585">
    <property type="entry name" value="DUF3759"/>
    <property type="match status" value="1"/>
</dbReference>
<keyword evidence="3" id="KW-1185">Reference proteome</keyword>
<reference evidence="2" key="1">
    <citation type="submission" date="2022-11" db="EMBL/GenBank/DDBJ databases">
        <authorList>
            <person name="Petersen C."/>
        </authorList>
    </citation>
    <scope>NUCLEOTIDE SEQUENCE</scope>
    <source>
        <strain evidence="2">IBT 21917</strain>
    </source>
</reference>
<reference evidence="2" key="2">
    <citation type="journal article" date="2023" name="IMA Fungus">
        <title>Comparative genomic study of the Penicillium genus elucidates a diverse pangenome and 15 lateral gene transfer events.</title>
        <authorList>
            <person name="Petersen C."/>
            <person name="Sorensen T."/>
            <person name="Nielsen M.R."/>
            <person name="Sondergaard T.E."/>
            <person name="Sorensen J.L."/>
            <person name="Fitzpatrick D.A."/>
            <person name="Frisvad J.C."/>
            <person name="Nielsen K.L."/>
        </authorList>
    </citation>
    <scope>NUCLEOTIDE SEQUENCE</scope>
    <source>
        <strain evidence="2">IBT 21917</strain>
    </source>
</reference>
<gene>
    <name evidence="2" type="ORF">N7492_000639</name>
</gene>
<evidence type="ECO:0000313" key="3">
    <source>
        <dbReference type="Proteomes" id="UP001146351"/>
    </source>
</evidence>
<sequence>MAWGWEQSDDAHREVYGEKKHESSWGHELIAGAASFAGMKAYEDHQRKEGKTVKHAFAKEAIAGLVGAEVDKLAETKGMDEADRIKAHHHAKKNAEEMYDHHYVEGHGADEYDPSRYSRHERFDRPGRW</sequence>
<name>A0A9W9LYX7_9EURO</name>
<proteinExistence type="predicted"/>
<dbReference type="PANTHER" id="PTHR37450:SF1">
    <property type="entry name" value="CIPC PROTEIN"/>
    <property type="match status" value="1"/>
</dbReference>